<feature type="region of interest" description="Disordered" evidence="1">
    <location>
        <begin position="1"/>
        <end position="31"/>
    </location>
</feature>
<dbReference type="OrthoDB" id="2438127at2759"/>
<dbReference type="Pfam" id="PF11815">
    <property type="entry name" value="DUF3336"/>
    <property type="match status" value="1"/>
</dbReference>
<protein>
    <recommendedName>
        <fullName evidence="2">Triacylglycerol lipase N-terminal domain-containing protein</fullName>
    </recommendedName>
</protein>
<gene>
    <name evidence="3" type="ORF">BC936DRAFT_142425</name>
</gene>
<dbReference type="InterPro" id="IPR050301">
    <property type="entry name" value="NTE"/>
</dbReference>
<dbReference type="AlphaFoldDB" id="A0A433A0V6"/>
<evidence type="ECO:0000313" key="3">
    <source>
        <dbReference type="EMBL" id="RUO96205.1"/>
    </source>
</evidence>
<feature type="compositionally biased region" description="Polar residues" evidence="1">
    <location>
        <begin position="132"/>
        <end position="143"/>
    </location>
</feature>
<feature type="domain" description="Triacylglycerol lipase N-terminal" evidence="2">
    <location>
        <begin position="215"/>
        <end position="265"/>
    </location>
</feature>
<name>A0A433A0V6_9FUNG</name>
<feature type="compositionally biased region" description="Low complexity" evidence="1">
    <location>
        <begin position="111"/>
        <end position="121"/>
    </location>
</feature>
<evidence type="ECO:0000313" key="4">
    <source>
        <dbReference type="Proteomes" id="UP000268093"/>
    </source>
</evidence>
<dbReference type="GO" id="GO:0006629">
    <property type="term" value="P:lipid metabolic process"/>
    <property type="evidence" value="ECO:0007669"/>
    <property type="project" value="InterPro"/>
</dbReference>
<dbReference type="EMBL" id="RBNI01022669">
    <property type="protein sequence ID" value="RUO96205.1"/>
    <property type="molecule type" value="Genomic_DNA"/>
</dbReference>
<dbReference type="GO" id="GO:0004806">
    <property type="term" value="F:triacylglycerol lipase activity"/>
    <property type="evidence" value="ECO:0007669"/>
    <property type="project" value="InterPro"/>
</dbReference>
<proteinExistence type="predicted"/>
<dbReference type="PANTHER" id="PTHR14226:SF10">
    <property type="entry name" value="TRIACYLGLYCEROL LIPASE 4-RELATED"/>
    <property type="match status" value="1"/>
</dbReference>
<reference evidence="3 4" key="1">
    <citation type="journal article" date="2018" name="New Phytol.">
        <title>Phylogenomics of Endogonaceae and evolution of mycorrhizas within Mucoromycota.</title>
        <authorList>
            <person name="Chang Y."/>
            <person name="Desiro A."/>
            <person name="Na H."/>
            <person name="Sandor L."/>
            <person name="Lipzen A."/>
            <person name="Clum A."/>
            <person name="Barry K."/>
            <person name="Grigoriev I.V."/>
            <person name="Martin F.M."/>
            <person name="Stajich J.E."/>
            <person name="Smith M.E."/>
            <person name="Bonito G."/>
            <person name="Spatafora J.W."/>
        </authorList>
    </citation>
    <scope>NUCLEOTIDE SEQUENCE [LARGE SCALE GENOMIC DNA]</scope>
    <source>
        <strain evidence="3 4">GMNB39</strain>
    </source>
</reference>
<organism evidence="3 4">
    <name type="scientific">Jimgerdemannia flammicorona</name>
    <dbReference type="NCBI Taxonomy" id="994334"/>
    <lineage>
        <taxon>Eukaryota</taxon>
        <taxon>Fungi</taxon>
        <taxon>Fungi incertae sedis</taxon>
        <taxon>Mucoromycota</taxon>
        <taxon>Mucoromycotina</taxon>
        <taxon>Endogonomycetes</taxon>
        <taxon>Endogonales</taxon>
        <taxon>Endogonaceae</taxon>
        <taxon>Jimgerdemannia</taxon>
    </lineage>
</organism>
<keyword evidence="4" id="KW-1185">Reference proteome</keyword>
<sequence>MRNRGRKGLNNAGQDRPTDSALTKDGGDPCIPRAGVVHIRGRNEPGDCFRHMPIAASTFNFHFHTDCYRPACSPPFLFFSISIHPSMAPLAPQMPPLTHQKPSDQELDDVSSASSSSSSSSFVPSPPKQRPNHSTSTALAKPTSAVSTAESRLYKHILYPHDPQAYFLHLLQVASNYEQWSEAATILDELQVFFSPFPGVSPQIQTPPLKPPTFPQLYAHTHIGTKTLISDYIDEVVTQLNIICDTESDDFDLKSKYEFFLNVRQSFGRTALLLSGGATLGEYRTFIRPVYAYLF</sequence>
<dbReference type="InterPro" id="IPR021771">
    <property type="entry name" value="Triacylglycerol_lipase_N"/>
</dbReference>
<comment type="caution">
    <text evidence="3">The sequence shown here is derived from an EMBL/GenBank/DDBJ whole genome shotgun (WGS) entry which is preliminary data.</text>
</comment>
<dbReference type="PANTHER" id="PTHR14226">
    <property type="entry name" value="NEUROPATHY TARGET ESTERASE/SWISS CHEESE D.MELANOGASTER"/>
    <property type="match status" value="1"/>
</dbReference>
<evidence type="ECO:0000259" key="2">
    <source>
        <dbReference type="Pfam" id="PF11815"/>
    </source>
</evidence>
<accession>A0A433A0V6</accession>
<feature type="region of interest" description="Disordered" evidence="1">
    <location>
        <begin position="91"/>
        <end position="143"/>
    </location>
</feature>
<dbReference type="Proteomes" id="UP000268093">
    <property type="component" value="Unassembled WGS sequence"/>
</dbReference>
<evidence type="ECO:0000256" key="1">
    <source>
        <dbReference type="SAM" id="MobiDB-lite"/>
    </source>
</evidence>